<evidence type="ECO:0000313" key="2">
    <source>
        <dbReference type="EnsemblPlants" id="cds.evm.model.01.1717"/>
    </source>
</evidence>
<feature type="compositionally biased region" description="Basic and acidic residues" evidence="1">
    <location>
        <begin position="1"/>
        <end position="10"/>
    </location>
</feature>
<proteinExistence type="predicted"/>
<evidence type="ECO:0000313" key="3">
    <source>
        <dbReference type="Proteomes" id="UP000596661"/>
    </source>
</evidence>
<name>A0A803NI88_CANSA</name>
<dbReference type="EMBL" id="UZAU01000042">
    <property type="status" value="NOT_ANNOTATED_CDS"/>
    <property type="molecule type" value="Genomic_DNA"/>
</dbReference>
<sequence length="169" mass="18953">MVLTRTKFDLHFTGPSTKVGSTSDPHEATSHQKHQCDEDQIRDDLIIEDVESRENSFDDVEDDPHDLPKDAPEDVPQDKTARDDVGGKDRPEKLDHMLTRIEAVMTPMTKGTPDVQTPPTTDAPKRVYPKDPGTSNPRKDKGKWIASETSKKTPSAKQQKKSKNVNQPQ</sequence>
<reference evidence="2" key="2">
    <citation type="submission" date="2021-03" db="UniProtKB">
        <authorList>
            <consortium name="EnsemblPlants"/>
        </authorList>
    </citation>
    <scope>IDENTIFICATION</scope>
</reference>
<dbReference type="EnsemblPlants" id="evm.model.01.1717">
    <property type="protein sequence ID" value="cds.evm.model.01.1717"/>
    <property type="gene ID" value="evm.TU.01.1717"/>
</dbReference>
<keyword evidence="3" id="KW-1185">Reference proteome</keyword>
<feature type="compositionally biased region" description="Basic and acidic residues" evidence="1">
    <location>
        <begin position="24"/>
        <end position="56"/>
    </location>
</feature>
<organism evidence="2 3">
    <name type="scientific">Cannabis sativa</name>
    <name type="common">Hemp</name>
    <name type="synonym">Marijuana</name>
    <dbReference type="NCBI Taxonomy" id="3483"/>
    <lineage>
        <taxon>Eukaryota</taxon>
        <taxon>Viridiplantae</taxon>
        <taxon>Streptophyta</taxon>
        <taxon>Embryophyta</taxon>
        <taxon>Tracheophyta</taxon>
        <taxon>Spermatophyta</taxon>
        <taxon>Magnoliopsida</taxon>
        <taxon>eudicotyledons</taxon>
        <taxon>Gunneridae</taxon>
        <taxon>Pentapetalae</taxon>
        <taxon>rosids</taxon>
        <taxon>fabids</taxon>
        <taxon>Rosales</taxon>
        <taxon>Cannabaceae</taxon>
        <taxon>Cannabis</taxon>
    </lineage>
</organism>
<accession>A0A803NI88</accession>
<feature type="region of interest" description="Disordered" evidence="1">
    <location>
        <begin position="1"/>
        <end position="169"/>
    </location>
</feature>
<reference evidence="2" key="1">
    <citation type="submission" date="2018-11" db="EMBL/GenBank/DDBJ databases">
        <authorList>
            <person name="Grassa J C."/>
        </authorList>
    </citation>
    <scope>NUCLEOTIDE SEQUENCE [LARGE SCALE GENOMIC DNA]</scope>
</reference>
<feature type="compositionally biased region" description="Basic and acidic residues" evidence="1">
    <location>
        <begin position="65"/>
        <end position="99"/>
    </location>
</feature>
<dbReference type="Gramene" id="evm.model.01.1717">
    <property type="protein sequence ID" value="cds.evm.model.01.1717"/>
    <property type="gene ID" value="evm.TU.01.1717"/>
</dbReference>
<protein>
    <submittedName>
        <fullName evidence="2">Uncharacterized protein</fullName>
    </submittedName>
</protein>
<evidence type="ECO:0000256" key="1">
    <source>
        <dbReference type="SAM" id="MobiDB-lite"/>
    </source>
</evidence>
<feature type="compositionally biased region" description="Polar residues" evidence="1">
    <location>
        <begin position="14"/>
        <end position="23"/>
    </location>
</feature>
<dbReference type="Proteomes" id="UP000596661">
    <property type="component" value="Chromosome 1"/>
</dbReference>
<dbReference type="AlphaFoldDB" id="A0A803NI88"/>